<keyword evidence="2 5" id="KW-0812">Transmembrane</keyword>
<dbReference type="Pfam" id="PF05653">
    <property type="entry name" value="Mg_trans_NIPA"/>
    <property type="match status" value="1"/>
</dbReference>
<dbReference type="AlphaFoldDB" id="A0A8H8DLS4"/>
<dbReference type="GO" id="GO:0015095">
    <property type="term" value="F:magnesium ion transmembrane transporter activity"/>
    <property type="evidence" value="ECO:0007669"/>
    <property type="project" value="InterPro"/>
</dbReference>
<comment type="subcellular location">
    <subcellularLocation>
        <location evidence="1">Membrane</location>
        <topology evidence="1">Multi-pass membrane protein</topology>
    </subcellularLocation>
</comment>
<evidence type="ECO:0000256" key="4">
    <source>
        <dbReference type="ARBA" id="ARBA00023136"/>
    </source>
</evidence>
<gene>
    <name evidence="6" type="ORF">BJ554DRAFT_4749</name>
</gene>
<dbReference type="InterPro" id="IPR008521">
    <property type="entry name" value="Mg_trans_NIPA"/>
</dbReference>
<keyword evidence="3 5" id="KW-1133">Transmembrane helix</keyword>
<feature type="transmembrane region" description="Helical" evidence="5">
    <location>
        <begin position="152"/>
        <end position="173"/>
    </location>
</feature>
<evidence type="ECO:0000256" key="5">
    <source>
        <dbReference type="SAM" id="Phobius"/>
    </source>
</evidence>
<name>A0A8H8DLS4_9FUNG</name>
<organism evidence="6 7">
    <name type="scientific">Olpidium bornovanus</name>
    <dbReference type="NCBI Taxonomy" id="278681"/>
    <lineage>
        <taxon>Eukaryota</taxon>
        <taxon>Fungi</taxon>
        <taxon>Fungi incertae sedis</taxon>
        <taxon>Olpidiomycota</taxon>
        <taxon>Olpidiomycotina</taxon>
        <taxon>Olpidiomycetes</taxon>
        <taxon>Olpidiales</taxon>
        <taxon>Olpidiaceae</taxon>
        <taxon>Olpidium</taxon>
    </lineage>
</organism>
<dbReference type="GO" id="GO:0016020">
    <property type="term" value="C:membrane"/>
    <property type="evidence" value="ECO:0007669"/>
    <property type="project" value="UniProtKB-SubCell"/>
</dbReference>
<evidence type="ECO:0000256" key="1">
    <source>
        <dbReference type="ARBA" id="ARBA00004141"/>
    </source>
</evidence>
<dbReference type="EMBL" id="JAEFCI010002009">
    <property type="protein sequence ID" value="KAG5462532.1"/>
    <property type="molecule type" value="Genomic_DNA"/>
</dbReference>
<keyword evidence="7" id="KW-1185">Reference proteome</keyword>
<feature type="transmembrane region" description="Helical" evidence="5">
    <location>
        <begin position="14"/>
        <end position="31"/>
    </location>
</feature>
<proteinExistence type="predicted"/>
<evidence type="ECO:0000313" key="6">
    <source>
        <dbReference type="EMBL" id="KAG5462532.1"/>
    </source>
</evidence>
<accession>A0A8H8DLS4</accession>
<reference evidence="6 7" key="1">
    <citation type="journal article" name="Sci. Rep.">
        <title>Genome-scale phylogenetic analyses confirm Olpidium as the closest living zoosporic fungus to the non-flagellated, terrestrial fungi.</title>
        <authorList>
            <person name="Chang Y."/>
            <person name="Rochon D."/>
            <person name="Sekimoto S."/>
            <person name="Wang Y."/>
            <person name="Chovatia M."/>
            <person name="Sandor L."/>
            <person name="Salamov A."/>
            <person name="Grigoriev I.V."/>
            <person name="Stajich J.E."/>
            <person name="Spatafora J.W."/>
        </authorList>
    </citation>
    <scope>NUCLEOTIDE SEQUENCE [LARGE SCALE GENOMIC DNA]</scope>
    <source>
        <strain evidence="6">S191</strain>
    </source>
</reference>
<dbReference type="PANTHER" id="PTHR12570">
    <property type="match status" value="1"/>
</dbReference>
<sequence>MTGASSSPGSVSDWAVGLVLALASGACVWPARRRGGEGVGRVVELRALTACRRTARRQNRPASFIGVAFIFKKKGLIKAGGGLAQIYKSPVWVTGVVLREPPESRVQHHLSLPPSPPPPAPPFFLRFTARAHSAATRPELARQVAIGEALNFAAYAFAPALLVTPVGAVSVVIR</sequence>
<comment type="caution">
    <text evidence="6">The sequence shown here is derived from an EMBL/GenBank/DDBJ whole genome shotgun (WGS) entry which is preliminary data.</text>
</comment>
<keyword evidence="4 5" id="KW-0472">Membrane</keyword>
<evidence type="ECO:0000256" key="3">
    <source>
        <dbReference type="ARBA" id="ARBA00022989"/>
    </source>
</evidence>
<dbReference type="Proteomes" id="UP000673691">
    <property type="component" value="Unassembled WGS sequence"/>
</dbReference>
<protein>
    <submittedName>
        <fullName evidence="6">Uncharacterized protein</fullName>
    </submittedName>
</protein>
<dbReference type="PANTHER" id="PTHR12570:SF65">
    <property type="entry name" value="MAGNESIUM TRANSPORTER NIPA9-RELATED"/>
    <property type="match status" value="1"/>
</dbReference>
<evidence type="ECO:0000256" key="2">
    <source>
        <dbReference type="ARBA" id="ARBA00022692"/>
    </source>
</evidence>
<evidence type="ECO:0000313" key="7">
    <source>
        <dbReference type="Proteomes" id="UP000673691"/>
    </source>
</evidence>